<evidence type="ECO:0000313" key="2">
    <source>
        <dbReference type="Proteomes" id="UP000623467"/>
    </source>
</evidence>
<keyword evidence="2" id="KW-1185">Reference proteome</keyword>
<gene>
    <name evidence="1" type="ORF">MSAN_01731100</name>
</gene>
<dbReference type="AlphaFoldDB" id="A0A8H6XYE3"/>
<reference evidence="1" key="1">
    <citation type="submission" date="2020-05" db="EMBL/GenBank/DDBJ databases">
        <title>Mycena genomes resolve the evolution of fungal bioluminescence.</title>
        <authorList>
            <person name="Tsai I.J."/>
        </authorList>
    </citation>
    <scope>NUCLEOTIDE SEQUENCE</scope>
    <source>
        <strain evidence="1">160909Yilan</strain>
    </source>
</reference>
<organism evidence="1 2">
    <name type="scientific">Mycena sanguinolenta</name>
    <dbReference type="NCBI Taxonomy" id="230812"/>
    <lineage>
        <taxon>Eukaryota</taxon>
        <taxon>Fungi</taxon>
        <taxon>Dikarya</taxon>
        <taxon>Basidiomycota</taxon>
        <taxon>Agaricomycotina</taxon>
        <taxon>Agaricomycetes</taxon>
        <taxon>Agaricomycetidae</taxon>
        <taxon>Agaricales</taxon>
        <taxon>Marasmiineae</taxon>
        <taxon>Mycenaceae</taxon>
        <taxon>Mycena</taxon>
    </lineage>
</organism>
<evidence type="ECO:0000313" key="1">
    <source>
        <dbReference type="EMBL" id="KAF7349412.1"/>
    </source>
</evidence>
<sequence length="114" mass="12981">MLLRYAQPGLTHDEATGQRTFYTLQLYLPSNSSGSEESFRPALGGATRFWEGDYDYSYDEEAIYADVEAIPGRALVFQHEQLLHSGEEVLDGVKCTMRSDILYEKVGRPVRQRD</sequence>
<name>A0A8H6XYE3_9AGAR</name>
<dbReference type="Gene3D" id="2.60.120.620">
    <property type="entry name" value="q2cbj1_9rhob like domain"/>
    <property type="match status" value="1"/>
</dbReference>
<proteinExistence type="predicted"/>
<accession>A0A8H6XYE3</accession>
<dbReference type="OrthoDB" id="69177at2759"/>
<dbReference type="EMBL" id="JACAZH010000016">
    <property type="protein sequence ID" value="KAF7349412.1"/>
    <property type="molecule type" value="Genomic_DNA"/>
</dbReference>
<comment type="caution">
    <text evidence="1">The sequence shown here is derived from an EMBL/GenBank/DDBJ whole genome shotgun (WGS) entry which is preliminary data.</text>
</comment>
<protein>
    <submittedName>
        <fullName evidence="1">P4Hc domain-containing protein</fullName>
    </submittedName>
</protein>
<dbReference type="Proteomes" id="UP000623467">
    <property type="component" value="Unassembled WGS sequence"/>
</dbReference>